<dbReference type="PIRSF" id="PIRSF000099">
    <property type="entry name" value="Histidinol_dh"/>
    <property type="match status" value="1"/>
</dbReference>
<comment type="cofactor">
    <cofactor evidence="8">
        <name>Zn(2+)</name>
        <dbReference type="ChEBI" id="CHEBI:29105"/>
    </cofactor>
    <text evidence="8">Binds 1 zinc ion per subunit.</text>
</comment>
<organism evidence="11 12">
    <name type="scientific">Alkalibacillus silvisoli</name>
    <dbReference type="NCBI Taxonomy" id="392823"/>
    <lineage>
        <taxon>Bacteria</taxon>
        <taxon>Bacillati</taxon>
        <taxon>Bacillota</taxon>
        <taxon>Bacilli</taxon>
        <taxon>Bacillales</taxon>
        <taxon>Bacillaceae</taxon>
        <taxon>Alkalibacillus</taxon>
    </lineage>
</organism>
<evidence type="ECO:0000313" key="12">
    <source>
        <dbReference type="Proteomes" id="UP001500740"/>
    </source>
</evidence>
<feature type="binding site" evidence="8">
    <location>
        <position position="257"/>
    </location>
    <ligand>
        <name>Zn(2+)</name>
        <dbReference type="ChEBI" id="CHEBI:29105"/>
    </ligand>
</feature>
<name>A0ABP3JFX6_9BACI</name>
<comment type="similarity">
    <text evidence="2 8 9 10">Belongs to the histidinol dehydrogenase family.</text>
</comment>
<dbReference type="HAMAP" id="MF_01024">
    <property type="entry name" value="HisD"/>
    <property type="match status" value="1"/>
</dbReference>
<keyword evidence="12" id="KW-1185">Reference proteome</keyword>
<comment type="pathway">
    <text evidence="8">Amino-acid biosynthesis; L-histidine biosynthesis; L-histidine from 5-phospho-alpha-D-ribose 1-diphosphate: step 9/9.</text>
</comment>
<dbReference type="InterPro" id="IPR012131">
    <property type="entry name" value="Hstdl_DH"/>
</dbReference>
<protein>
    <recommendedName>
        <fullName evidence="3 8">Histidinol dehydrogenase</fullName>
        <shortName evidence="8">HDH</shortName>
        <ecNumber evidence="3 8">1.1.1.23</ecNumber>
    </recommendedName>
</protein>
<reference evidence="12" key="1">
    <citation type="journal article" date="2019" name="Int. J. Syst. Evol. Microbiol.">
        <title>The Global Catalogue of Microorganisms (GCM) 10K type strain sequencing project: providing services to taxonomists for standard genome sequencing and annotation.</title>
        <authorList>
            <consortium name="The Broad Institute Genomics Platform"/>
            <consortium name="The Broad Institute Genome Sequencing Center for Infectious Disease"/>
            <person name="Wu L."/>
            <person name="Ma J."/>
        </authorList>
    </citation>
    <scope>NUCLEOTIDE SEQUENCE [LARGE SCALE GENOMIC DNA]</scope>
    <source>
        <strain evidence="12">JCM 14193</strain>
    </source>
</reference>
<feature type="binding site" evidence="8">
    <location>
        <position position="359"/>
    </location>
    <ligand>
        <name>Zn(2+)</name>
        <dbReference type="ChEBI" id="CHEBI:29105"/>
    </ligand>
</feature>
<dbReference type="NCBIfam" id="TIGR00069">
    <property type="entry name" value="hisD"/>
    <property type="match status" value="1"/>
</dbReference>
<keyword evidence="6 8" id="KW-0560">Oxidoreductase</keyword>
<evidence type="ECO:0000256" key="3">
    <source>
        <dbReference type="ARBA" id="ARBA00012965"/>
    </source>
</evidence>
<feature type="binding site" evidence="8">
    <location>
        <position position="235"/>
    </location>
    <ligand>
        <name>substrate</name>
    </ligand>
</feature>
<feature type="active site" description="Proton acceptor" evidence="8">
    <location>
        <position position="326"/>
    </location>
</feature>
<evidence type="ECO:0000256" key="1">
    <source>
        <dbReference type="ARBA" id="ARBA00003850"/>
    </source>
</evidence>
<evidence type="ECO:0000256" key="8">
    <source>
        <dbReference type="HAMAP-Rule" id="MF_01024"/>
    </source>
</evidence>
<comment type="caution">
    <text evidence="8">Lacks conserved residue(s) required for the propagation of feature annotation.</text>
</comment>
<dbReference type="Gene3D" id="1.20.5.1300">
    <property type="match status" value="1"/>
</dbReference>
<evidence type="ECO:0000256" key="4">
    <source>
        <dbReference type="ARBA" id="ARBA00022723"/>
    </source>
</evidence>
<dbReference type="InterPro" id="IPR001692">
    <property type="entry name" value="Histidinol_DH_CS"/>
</dbReference>
<evidence type="ECO:0000256" key="10">
    <source>
        <dbReference type="RuleBase" id="RU004175"/>
    </source>
</evidence>
<feature type="binding site" evidence="8">
    <location>
        <position position="418"/>
    </location>
    <ligand>
        <name>Zn(2+)</name>
        <dbReference type="ChEBI" id="CHEBI:29105"/>
    </ligand>
</feature>
<dbReference type="EC" id="1.1.1.23" evidence="3 8"/>
<dbReference type="CDD" id="cd06572">
    <property type="entry name" value="Histidinol_dh"/>
    <property type="match status" value="1"/>
</dbReference>
<feature type="binding site" evidence="8">
    <location>
        <position position="326"/>
    </location>
    <ligand>
        <name>substrate</name>
    </ligand>
</feature>
<dbReference type="PROSITE" id="PS00611">
    <property type="entry name" value="HISOL_DEHYDROGENASE"/>
    <property type="match status" value="1"/>
</dbReference>
<evidence type="ECO:0000256" key="7">
    <source>
        <dbReference type="ARBA" id="ARBA00049489"/>
    </source>
</evidence>
<keyword evidence="8" id="KW-0368">Histidine biosynthesis</keyword>
<dbReference type="EMBL" id="BAAACZ010000003">
    <property type="protein sequence ID" value="GAA0452381.1"/>
    <property type="molecule type" value="Genomic_DNA"/>
</dbReference>
<sequence length="428" mass="47271">MKLKKINHKDIKDILLKRSNHSAISLQQIDETVERIMQSVRLEGDRAVYQYIKQLDGVELESFKVLEQEIEEAFNQVDASSVQILSEAKENILSYHKLQKEKSWYTNDQQGIWLGQQVTPIERVGVYVPGGKASYPSTVLMSILPAKVAGVEKVVVTTPVQSNGSIHPTTLVAASMAGADEILKIGGAHGIATLAYGTETIEPVHKIVGPGNAYVARAKKYVFGDVGIDLIAGPSEVCILADESANPQFVAADLLAQAEHDELASAIAVTTSEQLGSEIQVEIKRQMKHRNRQEILNESITNHGCIYIVDGLTSAFKFVNELAPEHLELQVENPFEQLEKVKHAGAIFLGNYSPEPLGDYFAGPNHTLPTNGTAKFSSPLGVYDFMKKSSVIYYDEKALNQVRQQVERFAESEGLDAHKESVRIRFEQ</sequence>
<feature type="binding site" evidence="8">
    <location>
        <position position="413"/>
    </location>
    <ligand>
        <name>substrate</name>
    </ligand>
</feature>
<feature type="binding site" evidence="8">
    <location>
        <position position="418"/>
    </location>
    <ligand>
        <name>substrate</name>
    </ligand>
</feature>
<accession>A0ABP3JFX6</accession>
<comment type="caution">
    <text evidence="11">The sequence shown here is derived from an EMBL/GenBank/DDBJ whole genome shotgun (WGS) entry which is preliminary data.</text>
</comment>
<keyword evidence="8" id="KW-0028">Amino-acid biosynthesis</keyword>
<evidence type="ECO:0000256" key="5">
    <source>
        <dbReference type="ARBA" id="ARBA00022833"/>
    </source>
</evidence>
<comment type="catalytic activity">
    <reaction evidence="7 8">
        <text>L-histidinol + 2 NAD(+) + H2O = L-histidine + 2 NADH + 3 H(+)</text>
        <dbReference type="Rhea" id="RHEA:20641"/>
        <dbReference type="ChEBI" id="CHEBI:15377"/>
        <dbReference type="ChEBI" id="CHEBI:15378"/>
        <dbReference type="ChEBI" id="CHEBI:57540"/>
        <dbReference type="ChEBI" id="CHEBI:57595"/>
        <dbReference type="ChEBI" id="CHEBI:57699"/>
        <dbReference type="ChEBI" id="CHEBI:57945"/>
        <dbReference type="EC" id="1.1.1.23"/>
    </reaction>
</comment>
<evidence type="ECO:0000256" key="2">
    <source>
        <dbReference type="ARBA" id="ARBA00010178"/>
    </source>
</evidence>
<feature type="binding site" evidence="8">
    <location>
        <position position="257"/>
    </location>
    <ligand>
        <name>substrate</name>
    </ligand>
</feature>
<dbReference type="PANTHER" id="PTHR21256">
    <property type="entry name" value="HISTIDINOL DEHYDROGENASE HDH"/>
    <property type="match status" value="1"/>
</dbReference>
<dbReference type="Pfam" id="PF00815">
    <property type="entry name" value="Histidinol_dh"/>
    <property type="match status" value="1"/>
</dbReference>
<comment type="function">
    <text evidence="1 8">Catalyzes the sequential NAD-dependent oxidations of L-histidinol to L-histidinaldehyde and then to L-histidine.</text>
</comment>
<dbReference type="PRINTS" id="PR00083">
    <property type="entry name" value="HOLDHDRGNASE"/>
</dbReference>
<feature type="binding site" evidence="8">
    <location>
        <position position="359"/>
    </location>
    <ligand>
        <name>substrate</name>
    </ligand>
</feature>
<dbReference type="RefSeq" id="WP_343781400.1">
    <property type="nucleotide sequence ID" value="NZ_BAAACZ010000003.1"/>
</dbReference>
<evidence type="ECO:0000313" key="11">
    <source>
        <dbReference type="EMBL" id="GAA0452381.1"/>
    </source>
</evidence>
<evidence type="ECO:0000256" key="6">
    <source>
        <dbReference type="ARBA" id="ARBA00023002"/>
    </source>
</evidence>
<dbReference type="InterPro" id="IPR022695">
    <property type="entry name" value="Histidinol_DH_monofunct"/>
</dbReference>
<dbReference type="PANTHER" id="PTHR21256:SF2">
    <property type="entry name" value="HISTIDINE BIOSYNTHESIS TRIFUNCTIONAL PROTEIN"/>
    <property type="match status" value="1"/>
</dbReference>
<keyword evidence="4 8" id="KW-0479">Metal-binding</keyword>
<keyword evidence="8" id="KW-0520">NAD</keyword>
<feature type="binding site" evidence="8">
    <location>
        <position position="260"/>
    </location>
    <ligand>
        <name>Zn(2+)</name>
        <dbReference type="ChEBI" id="CHEBI:29105"/>
    </ligand>
</feature>
<feature type="binding site" evidence="8">
    <location>
        <position position="260"/>
    </location>
    <ligand>
        <name>substrate</name>
    </ligand>
</feature>
<dbReference type="InterPro" id="IPR016161">
    <property type="entry name" value="Ald_DH/histidinol_DH"/>
</dbReference>
<keyword evidence="5 8" id="KW-0862">Zinc</keyword>
<feature type="active site" description="Proton acceptor" evidence="8">
    <location>
        <position position="325"/>
    </location>
</feature>
<proteinExistence type="inferred from homology"/>
<dbReference type="Gene3D" id="3.40.50.1980">
    <property type="entry name" value="Nitrogenase molybdenum iron protein domain"/>
    <property type="match status" value="2"/>
</dbReference>
<dbReference type="SUPFAM" id="SSF53720">
    <property type="entry name" value="ALDH-like"/>
    <property type="match status" value="1"/>
</dbReference>
<dbReference type="Proteomes" id="UP001500740">
    <property type="component" value="Unassembled WGS sequence"/>
</dbReference>
<gene>
    <name evidence="8 11" type="primary">hisD</name>
    <name evidence="11" type="ORF">GCM10008935_03770</name>
</gene>
<evidence type="ECO:0000256" key="9">
    <source>
        <dbReference type="PIRNR" id="PIRNR000099"/>
    </source>
</evidence>